<name>A0A3G9JH79_9FIRM</name>
<sequence>MYTVAELCELCMQAAISEDFTELTRTRYERTVKRILKFAENHGYVEFSEEFAEDYIANGGSDNYGCYKDGRYSKRDRLRFMNLFREQVYEGQIIFRVYGKTRLEPDTDYYRNELEMFVRYLHATGIEENTVLAYRFPVYRMFQYYEINQIMDTSQITVESMPDLFEYLNRFFSPHGGLKNALCGLRAYARYAERDDLLSFFSTLKPRSEKKIIPCLNNEERESLVDVLYSGDILLRDKAIVLLSLTIGIRACDIIALEFDNIDWHSGTISFVQEKTNNPVNDPGLAAVLNAIYDYIVNERPRVSCKNIFLRSFAPYRPLTDHSAIYGIIKRVFTKAEISFDKRICGTTFLRHNVTTHMLRQKIPQEVIASVVGHADVNTTSIYMSADDKEIAECMLPMIKCGVTDE</sequence>
<protein>
    <submittedName>
        <fullName evidence="3">Integrase</fullName>
    </submittedName>
</protein>
<dbReference type="SUPFAM" id="SSF56349">
    <property type="entry name" value="DNA breaking-rejoining enzymes"/>
    <property type="match status" value="1"/>
</dbReference>
<dbReference type="Gene3D" id="1.10.443.10">
    <property type="entry name" value="Intergrase catalytic core"/>
    <property type="match status" value="1"/>
</dbReference>
<proteinExistence type="predicted"/>
<dbReference type="InterPro" id="IPR011010">
    <property type="entry name" value="DNA_brk_join_enz"/>
</dbReference>
<dbReference type="Pfam" id="PF00589">
    <property type="entry name" value="Phage_integrase"/>
    <property type="match status" value="1"/>
</dbReference>
<dbReference type="InParanoid" id="A0A3G9JH79"/>
<gene>
    <name evidence="3" type="ORF">SG0102_02050</name>
</gene>
<dbReference type="InterPro" id="IPR013762">
    <property type="entry name" value="Integrase-like_cat_sf"/>
</dbReference>
<dbReference type="AlphaFoldDB" id="A0A3G9JH79"/>
<dbReference type="KEGG" id="ebm:SG0102_02050"/>
<evidence type="ECO:0000259" key="2">
    <source>
        <dbReference type="PROSITE" id="PS51898"/>
    </source>
</evidence>
<feature type="domain" description="Tyr recombinase" evidence="2">
    <location>
        <begin position="211"/>
        <end position="396"/>
    </location>
</feature>
<evidence type="ECO:0000313" key="3">
    <source>
        <dbReference type="EMBL" id="BBH25271.1"/>
    </source>
</evidence>
<keyword evidence="4" id="KW-1185">Reference proteome</keyword>
<dbReference type="Proteomes" id="UP000268059">
    <property type="component" value="Chromosome"/>
</dbReference>
<evidence type="ECO:0000313" key="4">
    <source>
        <dbReference type="Proteomes" id="UP000268059"/>
    </source>
</evidence>
<keyword evidence="1" id="KW-0233">DNA recombination</keyword>
<dbReference type="GO" id="GO:0003677">
    <property type="term" value="F:DNA binding"/>
    <property type="evidence" value="ECO:0007669"/>
    <property type="project" value="InterPro"/>
</dbReference>
<evidence type="ECO:0000256" key="1">
    <source>
        <dbReference type="ARBA" id="ARBA00023172"/>
    </source>
</evidence>
<dbReference type="PROSITE" id="PS51898">
    <property type="entry name" value="TYR_RECOMBINASE"/>
    <property type="match status" value="1"/>
</dbReference>
<dbReference type="GO" id="GO:0006310">
    <property type="term" value="P:DNA recombination"/>
    <property type="evidence" value="ECO:0007669"/>
    <property type="project" value="UniProtKB-KW"/>
</dbReference>
<reference evidence="3 4" key="1">
    <citation type="submission" date="2018-11" db="EMBL/GenBank/DDBJ databases">
        <title>Novel Erysipelotrichaceae bacterium isolated from small intestine of a swine.</title>
        <authorList>
            <person name="Kim J.S."/>
            <person name="Choe H."/>
            <person name="Lee Y.R."/>
            <person name="Kim K.M."/>
            <person name="Park D.S."/>
        </authorList>
    </citation>
    <scope>NUCLEOTIDE SEQUENCE [LARGE SCALE GENOMIC DNA]</scope>
    <source>
        <strain evidence="3 4">SG0102</strain>
    </source>
</reference>
<dbReference type="InterPro" id="IPR002104">
    <property type="entry name" value="Integrase_catalytic"/>
</dbReference>
<dbReference type="EMBL" id="AP019309">
    <property type="protein sequence ID" value="BBH25271.1"/>
    <property type="molecule type" value="Genomic_DNA"/>
</dbReference>
<dbReference type="GO" id="GO:0015074">
    <property type="term" value="P:DNA integration"/>
    <property type="evidence" value="ECO:0007669"/>
    <property type="project" value="InterPro"/>
</dbReference>
<accession>A0A3G9JH79</accession>
<organism evidence="3 4">
    <name type="scientific">Intestinibaculum porci</name>
    <dbReference type="NCBI Taxonomy" id="2487118"/>
    <lineage>
        <taxon>Bacteria</taxon>
        <taxon>Bacillati</taxon>
        <taxon>Bacillota</taxon>
        <taxon>Erysipelotrichia</taxon>
        <taxon>Erysipelotrichales</taxon>
        <taxon>Erysipelotrichaceae</taxon>
        <taxon>Intestinibaculum</taxon>
    </lineage>
</organism>